<dbReference type="EMBL" id="DVJO01000071">
    <property type="protein sequence ID" value="HIS82611.1"/>
    <property type="molecule type" value="Genomic_DNA"/>
</dbReference>
<name>A0A9D1K3K2_9BACT</name>
<proteinExistence type="predicted"/>
<reference evidence="1" key="1">
    <citation type="submission" date="2020-10" db="EMBL/GenBank/DDBJ databases">
        <authorList>
            <person name="Gilroy R."/>
        </authorList>
    </citation>
    <scope>NUCLEOTIDE SEQUENCE</scope>
    <source>
        <strain evidence="1">CHK152-2994</strain>
    </source>
</reference>
<gene>
    <name evidence="1" type="ORF">IAD41_03270</name>
</gene>
<evidence type="ECO:0000313" key="1">
    <source>
        <dbReference type="EMBL" id="HIS82611.1"/>
    </source>
</evidence>
<reference evidence="1" key="2">
    <citation type="journal article" date="2021" name="PeerJ">
        <title>Extensive microbial diversity within the chicken gut microbiome revealed by metagenomics and culture.</title>
        <authorList>
            <person name="Gilroy R."/>
            <person name="Ravi A."/>
            <person name="Getino M."/>
            <person name="Pursley I."/>
            <person name="Horton D.L."/>
            <person name="Alikhan N.F."/>
            <person name="Baker D."/>
            <person name="Gharbi K."/>
            <person name="Hall N."/>
            <person name="Watson M."/>
            <person name="Adriaenssens E.M."/>
            <person name="Foster-Nyarko E."/>
            <person name="Jarju S."/>
            <person name="Secka A."/>
            <person name="Antonio M."/>
            <person name="Oren A."/>
            <person name="Chaudhuri R.R."/>
            <person name="La Ragione R."/>
            <person name="Hildebrand F."/>
            <person name="Pallen M.J."/>
        </authorList>
    </citation>
    <scope>NUCLEOTIDE SEQUENCE</scope>
    <source>
        <strain evidence="1">CHK152-2994</strain>
    </source>
</reference>
<comment type="caution">
    <text evidence="1">The sequence shown here is derived from an EMBL/GenBank/DDBJ whole genome shotgun (WGS) entry which is preliminary data.</text>
</comment>
<protein>
    <submittedName>
        <fullName evidence="1">Uncharacterized protein</fullName>
    </submittedName>
</protein>
<accession>A0A9D1K3K2</accession>
<organism evidence="1 2">
    <name type="scientific">Candidatus Scatenecus faecavium</name>
    <dbReference type="NCBI Taxonomy" id="2840915"/>
    <lineage>
        <taxon>Bacteria</taxon>
        <taxon>Candidatus Scatenecus</taxon>
    </lineage>
</organism>
<evidence type="ECO:0000313" key="2">
    <source>
        <dbReference type="Proteomes" id="UP000824139"/>
    </source>
</evidence>
<sequence length="209" mass="23788">MGILNLTRKILPTVSKLSRQNRQNVMEMPEMVLSSMIRNGDKKIIQVGMNECKAARILPERIHTIYTDGLAGCNSIGIISKGKDGNPIAILSHYTPLPVSQTAQANAIEKQLETYGAFFDKKTTPKVFYNVPGYLDEGQLKPCVNNVFEKIRAVLEKFFNNNYEEQIILYQNRNRPAYFSSANIFQFDPKDLSKCKMTTVGEKEFFFNM</sequence>
<dbReference type="Proteomes" id="UP000824139">
    <property type="component" value="Unassembled WGS sequence"/>
</dbReference>
<dbReference type="AlphaFoldDB" id="A0A9D1K3K2"/>